<dbReference type="SUPFAM" id="SSF51621">
    <property type="entry name" value="Phosphoenolpyruvate/pyruvate domain"/>
    <property type="match status" value="1"/>
</dbReference>
<dbReference type="STRING" id="1802519.A2961_04910"/>
<dbReference type="Proteomes" id="UP000177082">
    <property type="component" value="Unassembled WGS sequence"/>
</dbReference>
<name>A0A1F8BDG2_9BACT</name>
<comment type="caution">
    <text evidence="5">The sequence shown here is derived from an EMBL/GenBank/DDBJ whole genome shotgun (WGS) entry which is preliminary data.</text>
</comment>
<organism evidence="5 6">
    <name type="scientific">Candidatus Woesebacteria bacterium RIFCSPLOWO2_01_FULL_39_21</name>
    <dbReference type="NCBI Taxonomy" id="1802519"/>
    <lineage>
        <taxon>Bacteria</taxon>
        <taxon>Candidatus Woeseibacteriota</taxon>
    </lineage>
</organism>
<dbReference type="Pfam" id="PF14010">
    <property type="entry name" value="PEPcase_2"/>
    <property type="match status" value="1"/>
</dbReference>
<gene>
    <name evidence="5" type="ORF">A2961_04910</name>
</gene>
<dbReference type="GO" id="GO:0015977">
    <property type="term" value="P:carbon fixation"/>
    <property type="evidence" value="ECO:0007669"/>
    <property type="project" value="UniProtKB-KW"/>
</dbReference>
<evidence type="ECO:0000256" key="2">
    <source>
        <dbReference type="ARBA" id="ARBA00023239"/>
    </source>
</evidence>
<dbReference type="EMBL" id="MGHF01000029">
    <property type="protein sequence ID" value="OGM62084.1"/>
    <property type="molecule type" value="Genomic_DNA"/>
</dbReference>
<evidence type="ECO:0000256" key="3">
    <source>
        <dbReference type="ARBA" id="ARBA00023300"/>
    </source>
</evidence>
<evidence type="ECO:0000313" key="5">
    <source>
        <dbReference type="EMBL" id="OGM62084.1"/>
    </source>
</evidence>
<dbReference type="AlphaFoldDB" id="A0A1F8BDG2"/>
<dbReference type="PIRSF" id="PIRSF006677">
    <property type="entry name" value="UCP006677"/>
    <property type="match status" value="1"/>
</dbReference>
<proteinExistence type="inferred from homology"/>
<evidence type="ECO:0000313" key="6">
    <source>
        <dbReference type="Proteomes" id="UP000177082"/>
    </source>
</evidence>
<evidence type="ECO:0000256" key="4">
    <source>
        <dbReference type="NCBIfam" id="TIGR02751"/>
    </source>
</evidence>
<dbReference type="EC" id="4.1.1.31" evidence="4"/>
<evidence type="ECO:0000256" key="1">
    <source>
        <dbReference type="ARBA" id="ARBA00022842"/>
    </source>
</evidence>
<dbReference type="GO" id="GO:0008964">
    <property type="term" value="F:phosphoenolpyruvate carboxylase activity"/>
    <property type="evidence" value="ECO:0007669"/>
    <property type="project" value="UniProtKB-UniRule"/>
</dbReference>
<reference evidence="5 6" key="1">
    <citation type="journal article" date="2016" name="Nat. Commun.">
        <title>Thousands of microbial genomes shed light on interconnected biogeochemical processes in an aquifer system.</title>
        <authorList>
            <person name="Anantharaman K."/>
            <person name="Brown C.T."/>
            <person name="Hug L.A."/>
            <person name="Sharon I."/>
            <person name="Castelle C.J."/>
            <person name="Probst A.J."/>
            <person name="Thomas B.C."/>
            <person name="Singh A."/>
            <person name="Wilkins M.J."/>
            <person name="Karaoz U."/>
            <person name="Brodie E.L."/>
            <person name="Williams K.H."/>
            <person name="Hubbard S.S."/>
            <person name="Banfield J.F."/>
        </authorList>
    </citation>
    <scope>NUCLEOTIDE SEQUENCE [LARGE SCALE GENOMIC DNA]</scope>
</reference>
<keyword evidence="2" id="KW-0456">Lyase</keyword>
<accession>A0A1F8BDG2</accession>
<dbReference type="NCBIfam" id="TIGR02751">
    <property type="entry name" value="PEPCase_arch"/>
    <property type="match status" value="1"/>
</dbReference>
<keyword evidence="3" id="KW-0120">Carbon dioxide fixation</keyword>
<dbReference type="InterPro" id="IPR015813">
    <property type="entry name" value="Pyrv/PenolPyrv_kinase-like_dom"/>
</dbReference>
<keyword evidence="1" id="KW-0460">Magnesium</keyword>
<sequence length="501" mass="56702">MRKIPTTMVSQHPDHANKPYWHDNEFISTNNESVECFLSYSDLGVSEYKWDWEGKLVDESVLERLLSEHFDYFKKNQIGRDIFLTFRLPNPKVETEFRLGRAFMGILSAAQLAKQVGLHFPPLFEVILPMTGSAEEMIEIQEAFAEIAQLKHKLYNFKNGSLKHIEVIPLFEQVEKVIDSDKILNNYVRLHEKKFGFTPSYIRPYVARSDPALNSGIVPTILAIKIALSRYLEFSRKTGIELYPIIGTGSLPFRGGLNPKTVNDFLEEYKGIRTALLQSAFRYDYGMDEVKRAIAKLENKLPEAEALSITKTKEKNLRNVIAAFETFYRKTIEGVAPLVNEVATLLPKRRERVQHIGLFGYSRGVGKVRLPRAIGFTGALYSLGIPPELIGTGRGLREARKVGVLSEVEKYYQGLRGDMIRAGAFLNKSVLMKLAKQNSSWGEILEDVRHVENFLGKDLLPRNIDEMAHGKLSETIFEKVKSGESSISEIAEAAALRKSLG</sequence>
<keyword evidence="5" id="KW-0670">Pyruvate</keyword>
<protein>
    <recommendedName>
        <fullName evidence="4">Phosphoenolpyruvate carboxylase</fullName>
        <ecNumber evidence="4">4.1.1.31</ecNumber>
    </recommendedName>
</protein>
<dbReference type="HAMAP" id="MF_01904">
    <property type="entry name" value="PEPcase_type2"/>
    <property type="match status" value="1"/>
</dbReference>
<dbReference type="GO" id="GO:0006099">
    <property type="term" value="P:tricarboxylic acid cycle"/>
    <property type="evidence" value="ECO:0007669"/>
    <property type="project" value="InterPro"/>
</dbReference>
<dbReference type="InterPro" id="IPR007566">
    <property type="entry name" value="PEP_COase_arc-type"/>
</dbReference>